<protein>
    <submittedName>
        <fullName evidence="1">Uncharacterized protein</fullName>
    </submittedName>
</protein>
<evidence type="ECO:0000313" key="1">
    <source>
        <dbReference type="EMBL" id="GLB44927.1"/>
    </source>
</evidence>
<keyword evidence="2" id="KW-1185">Reference proteome</keyword>
<proteinExistence type="predicted"/>
<dbReference type="Proteomes" id="UP001063166">
    <property type="component" value="Unassembled WGS sequence"/>
</dbReference>
<reference evidence="1" key="1">
    <citation type="submission" date="2022-07" db="EMBL/GenBank/DDBJ databases">
        <title>The genome of Lyophyllum shimeji provides insight into the initial evolution of ectomycorrhizal fungal genome.</title>
        <authorList>
            <person name="Kobayashi Y."/>
            <person name="Shibata T."/>
            <person name="Hirakawa H."/>
            <person name="Shigenobu S."/>
            <person name="Nishiyama T."/>
            <person name="Yamada A."/>
            <person name="Hasebe M."/>
            <person name="Kawaguchi M."/>
        </authorList>
    </citation>
    <scope>NUCLEOTIDE SEQUENCE</scope>
    <source>
        <strain evidence="1">AT787</strain>
    </source>
</reference>
<dbReference type="AlphaFoldDB" id="A0A9P3Q158"/>
<dbReference type="EMBL" id="BRPK01000019">
    <property type="protein sequence ID" value="GLB44927.1"/>
    <property type="molecule type" value="Genomic_DNA"/>
</dbReference>
<organism evidence="1 2">
    <name type="scientific">Lyophyllum shimeji</name>
    <name type="common">Hon-shimeji</name>
    <name type="synonym">Tricholoma shimeji</name>
    <dbReference type="NCBI Taxonomy" id="47721"/>
    <lineage>
        <taxon>Eukaryota</taxon>
        <taxon>Fungi</taxon>
        <taxon>Dikarya</taxon>
        <taxon>Basidiomycota</taxon>
        <taxon>Agaricomycotina</taxon>
        <taxon>Agaricomycetes</taxon>
        <taxon>Agaricomycetidae</taxon>
        <taxon>Agaricales</taxon>
        <taxon>Tricholomatineae</taxon>
        <taxon>Lyophyllaceae</taxon>
        <taxon>Lyophyllum</taxon>
    </lineage>
</organism>
<gene>
    <name evidence="1" type="ORF">LshimejAT787_1900050</name>
</gene>
<accession>A0A9P3Q158</accession>
<comment type="caution">
    <text evidence="1">The sequence shown here is derived from an EMBL/GenBank/DDBJ whole genome shotgun (WGS) entry which is preliminary data.</text>
</comment>
<sequence>MAYNETDNTISSELFSYDPEDRRVVFKYDGFITPSLIGRLGIHLASSPITLPASFTSRPLALCNFEISFPKLPIHVQAAVFADCIVETPNHACGQGKYGPTFTIGIKAGVLDKFMTVARKEGYTLSSEIPLVNGYYWINTTTDTTRSDLMSVLSSETDENGVERIMQFSLPEPAANLASLKDKNGNRVNVIGYATLDLKLKTYVPDDKLSLALPESRKKLRWVISARMYRYYIKRFTKIGPSQSVAPEFAIDPRMHADDDLVENFRPMFETEEEMD</sequence>
<name>A0A9P3Q158_LYOSH</name>
<evidence type="ECO:0000313" key="2">
    <source>
        <dbReference type="Proteomes" id="UP001063166"/>
    </source>
</evidence>